<accession>A0AAD9JCL5</accession>
<dbReference type="PANTHER" id="PTHR19444">
    <property type="entry name" value="UNC-93 RELATED"/>
    <property type="match status" value="1"/>
</dbReference>
<proteinExistence type="inferred from homology"/>
<keyword evidence="4 6" id="KW-1133">Transmembrane helix</keyword>
<comment type="caution">
    <text evidence="7">The sequence shown here is derived from an EMBL/GenBank/DDBJ whole genome shotgun (WGS) entry which is preliminary data.</text>
</comment>
<gene>
    <name evidence="7" type="ORF">LSH36_407g02024</name>
</gene>
<evidence type="ECO:0000256" key="2">
    <source>
        <dbReference type="ARBA" id="ARBA00009172"/>
    </source>
</evidence>
<feature type="transmembrane region" description="Helical" evidence="6">
    <location>
        <begin position="412"/>
        <end position="431"/>
    </location>
</feature>
<dbReference type="SUPFAM" id="SSF103473">
    <property type="entry name" value="MFS general substrate transporter"/>
    <property type="match status" value="1"/>
</dbReference>
<dbReference type="GO" id="GO:0005886">
    <property type="term" value="C:plasma membrane"/>
    <property type="evidence" value="ECO:0007669"/>
    <property type="project" value="TreeGrafter"/>
</dbReference>
<name>A0AAD9JCL5_9ANNE</name>
<dbReference type="GO" id="GO:0006937">
    <property type="term" value="P:regulation of muscle contraction"/>
    <property type="evidence" value="ECO:0007669"/>
    <property type="project" value="TreeGrafter"/>
</dbReference>
<dbReference type="InterPro" id="IPR010291">
    <property type="entry name" value="Ion_channel_UNC-93"/>
</dbReference>
<dbReference type="GO" id="GO:0015459">
    <property type="term" value="F:potassium channel regulator activity"/>
    <property type="evidence" value="ECO:0007669"/>
    <property type="project" value="TreeGrafter"/>
</dbReference>
<comment type="subcellular location">
    <subcellularLocation>
        <location evidence="1">Membrane</location>
        <topology evidence="1">Multi-pass membrane protein</topology>
    </subcellularLocation>
</comment>
<evidence type="ECO:0000256" key="6">
    <source>
        <dbReference type="SAM" id="Phobius"/>
    </source>
</evidence>
<keyword evidence="8" id="KW-1185">Reference proteome</keyword>
<evidence type="ECO:0008006" key="9">
    <source>
        <dbReference type="Google" id="ProtNLM"/>
    </source>
</evidence>
<protein>
    <recommendedName>
        <fullName evidence="9">UNC93-like protein</fullName>
    </recommendedName>
</protein>
<dbReference type="Proteomes" id="UP001208570">
    <property type="component" value="Unassembled WGS sequence"/>
</dbReference>
<dbReference type="PANTHER" id="PTHR19444:SF11">
    <property type="entry name" value="UNC93-LIKE PROTEIN"/>
    <property type="match status" value="1"/>
</dbReference>
<keyword evidence="5 6" id="KW-0472">Membrane</keyword>
<dbReference type="InterPro" id="IPR051951">
    <property type="entry name" value="UNC-93_regulatory"/>
</dbReference>
<feature type="transmembrane region" description="Helical" evidence="6">
    <location>
        <begin position="91"/>
        <end position="108"/>
    </location>
</feature>
<evidence type="ECO:0000313" key="7">
    <source>
        <dbReference type="EMBL" id="KAK2150389.1"/>
    </source>
</evidence>
<comment type="similarity">
    <text evidence="2">Belongs to the unc-93 family.</text>
</comment>
<dbReference type="EMBL" id="JAODUP010000407">
    <property type="protein sequence ID" value="KAK2150389.1"/>
    <property type="molecule type" value="Genomic_DNA"/>
</dbReference>
<evidence type="ECO:0000313" key="8">
    <source>
        <dbReference type="Proteomes" id="UP001208570"/>
    </source>
</evidence>
<dbReference type="GO" id="GO:0043266">
    <property type="term" value="P:regulation of potassium ion transport"/>
    <property type="evidence" value="ECO:0007669"/>
    <property type="project" value="TreeGrafter"/>
</dbReference>
<dbReference type="GO" id="GO:0055120">
    <property type="term" value="C:striated muscle dense body"/>
    <property type="evidence" value="ECO:0007669"/>
    <property type="project" value="TreeGrafter"/>
</dbReference>
<sequence length="461" mass="50446">MPVYKSTTETFIMGHSTNHANIIEEATSRDQLLQLSGSCQLLQDGRYSSLSRAQSTPEPDVDYRQLPTQGTFAIRDPRDVPSGARRAFKNLIVLGVAFMLLFTAFISLQSLQSSLNSDVGLLSLSSLYGTTVFSCFFAPAVIGHLTTKWTIVLGQTVFLVYFLSNLLPRPYVVVPSSLLLGLFTGPMWSAQATYLTTLAIRYAQMSSELHDFAVNRFNGVFCALLQTSQIWGNLLSAGVLSSDDNHTLYHQSLLNQSQVRIGCGARDCAPPDYFPDGTPPHQLGHVPPVTRHILLGVHAACALTAIAMTSICLDRNEMNALWDKGSISASSQQLFLSTIRMLKDARLQALSPLVFFTGVEQGFVLGDFTKSYVNCALGIHKIGFVMVCFGAVNALASITIGHIARHVKRYPIVVAGTLFNACLLMALLWWLPSSEDLPMFYVISGCLGLCDAIWQTQTNSK</sequence>
<keyword evidence="3 6" id="KW-0812">Transmembrane</keyword>
<dbReference type="InterPro" id="IPR036259">
    <property type="entry name" value="MFS_trans_sf"/>
</dbReference>
<dbReference type="AlphaFoldDB" id="A0AAD9JCL5"/>
<dbReference type="Gene3D" id="1.20.1250.20">
    <property type="entry name" value="MFS general substrate transporter like domains"/>
    <property type="match status" value="2"/>
</dbReference>
<evidence type="ECO:0000256" key="4">
    <source>
        <dbReference type="ARBA" id="ARBA00022989"/>
    </source>
</evidence>
<evidence type="ECO:0000256" key="1">
    <source>
        <dbReference type="ARBA" id="ARBA00004141"/>
    </source>
</evidence>
<feature type="transmembrane region" description="Helical" evidence="6">
    <location>
        <begin position="378"/>
        <end position="400"/>
    </location>
</feature>
<feature type="transmembrane region" description="Helical" evidence="6">
    <location>
        <begin position="120"/>
        <end position="142"/>
    </location>
</feature>
<evidence type="ECO:0000256" key="3">
    <source>
        <dbReference type="ARBA" id="ARBA00022692"/>
    </source>
</evidence>
<feature type="transmembrane region" description="Helical" evidence="6">
    <location>
        <begin position="149"/>
        <end position="167"/>
    </location>
</feature>
<evidence type="ECO:0000256" key="5">
    <source>
        <dbReference type="ARBA" id="ARBA00023136"/>
    </source>
</evidence>
<reference evidence="7" key="1">
    <citation type="journal article" date="2023" name="Mol. Biol. Evol.">
        <title>Third-Generation Sequencing Reveals the Adaptive Role of the Epigenome in Three Deep-Sea Polychaetes.</title>
        <authorList>
            <person name="Perez M."/>
            <person name="Aroh O."/>
            <person name="Sun Y."/>
            <person name="Lan Y."/>
            <person name="Juniper S.K."/>
            <person name="Young C.R."/>
            <person name="Angers B."/>
            <person name="Qian P.Y."/>
        </authorList>
    </citation>
    <scope>NUCLEOTIDE SEQUENCE</scope>
    <source>
        <strain evidence="7">P08H-3</strain>
    </source>
</reference>
<dbReference type="Pfam" id="PF05978">
    <property type="entry name" value="UNC-93"/>
    <property type="match status" value="1"/>
</dbReference>
<organism evidence="7 8">
    <name type="scientific">Paralvinella palmiformis</name>
    <dbReference type="NCBI Taxonomy" id="53620"/>
    <lineage>
        <taxon>Eukaryota</taxon>
        <taxon>Metazoa</taxon>
        <taxon>Spiralia</taxon>
        <taxon>Lophotrochozoa</taxon>
        <taxon>Annelida</taxon>
        <taxon>Polychaeta</taxon>
        <taxon>Sedentaria</taxon>
        <taxon>Canalipalpata</taxon>
        <taxon>Terebellida</taxon>
        <taxon>Terebelliformia</taxon>
        <taxon>Alvinellidae</taxon>
        <taxon>Paralvinella</taxon>
    </lineage>
</organism>